<dbReference type="EMBL" id="JADDUC010000132">
    <property type="protein sequence ID" value="KAG0117682.1"/>
    <property type="molecule type" value="Genomic_DNA"/>
</dbReference>
<keyword evidence="8" id="KW-0010">Activator</keyword>
<evidence type="ECO:0000256" key="7">
    <source>
        <dbReference type="ARBA" id="ARBA00023125"/>
    </source>
</evidence>
<dbReference type="FunFam" id="3.30.710.10:FF:000033">
    <property type="entry name" value="transcription regulator protein BACH2 isoform X1"/>
    <property type="match status" value="1"/>
</dbReference>
<feature type="compositionally biased region" description="Low complexity" evidence="12">
    <location>
        <begin position="563"/>
        <end position="576"/>
    </location>
</feature>
<evidence type="ECO:0000256" key="8">
    <source>
        <dbReference type="ARBA" id="ARBA00023159"/>
    </source>
</evidence>
<evidence type="ECO:0000256" key="10">
    <source>
        <dbReference type="ARBA" id="ARBA00023242"/>
    </source>
</evidence>
<comment type="subcellular location">
    <subcellularLocation>
        <location evidence="1">Nucleus</location>
    </subcellularLocation>
</comment>
<feature type="region of interest" description="Disordered" evidence="12">
    <location>
        <begin position="261"/>
        <end position="282"/>
    </location>
</feature>
<dbReference type="OrthoDB" id="6365358at2759"/>
<comment type="similarity">
    <text evidence="2">Belongs to the bZIP family. CNC subfamily.</text>
</comment>
<feature type="region of interest" description="Disordered" evidence="12">
    <location>
        <begin position="676"/>
        <end position="701"/>
    </location>
</feature>
<evidence type="ECO:0000256" key="9">
    <source>
        <dbReference type="ARBA" id="ARBA00023163"/>
    </source>
</evidence>
<feature type="region of interest" description="Disordered" evidence="12">
    <location>
        <begin position="604"/>
        <end position="626"/>
    </location>
</feature>
<keyword evidence="7" id="KW-0238">DNA-binding</keyword>
<evidence type="ECO:0000313" key="16">
    <source>
        <dbReference type="EMBL" id="KAI1241078.1"/>
    </source>
</evidence>
<evidence type="ECO:0000313" key="17">
    <source>
        <dbReference type="Proteomes" id="UP000618051"/>
    </source>
</evidence>
<dbReference type="InterPro" id="IPR000210">
    <property type="entry name" value="BTB/POZ_dom"/>
</dbReference>
<reference evidence="16 17" key="2">
    <citation type="journal article" date="2021" name="J. Hered.">
        <title>Feather Gene Expression Elucidates the Developmental Basis of Plumage Iridescence in African Starlings.</title>
        <authorList>
            <person name="Rubenstein D.R."/>
            <person name="Corvelo A."/>
            <person name="MacManes M.D."/>
            <person name="Maia R."/>
            <person name="Narzisi G."/>
            <person name="Rousaki A."/>
            <person name="Vandenabeele P."/>
            <person name="Shawkey M.D."/>
            <person name="Solomon J."/>
        </authorList>
    </citation>
    <scope>NUCLEOTIDE SEQUENCE [LARGE SCALE GENOMIC DNA]</scope>
    <source>
        <strain evidence="16">SS15</strain>
    </source>
</reference>
<accession>A0A835NKI8</accession>
<name>A0A835NKI8_9PASS</name>
<reference evidence="16" key="3">
    <citation type="submission" date="2022-01" db="EMBL/GenBank/DDBJ databases">
        <authorList>
            <person name="Rubenstein D.R."/>
        </authorList>
    </citation>
    <scope>NUCLEOTIDE SEQUENCE</scope>
    <source>
        <strain evidence="16">SS15</strain>
        <tissue evidence="16">Liver</tissue>
    </source>
</reference>
<dbReference type="GO" id="GO:0005634">
    <property type="term" value="C:nucleus"/>
    <property type="evidence" value="ECO:0007669"/>
    <property type="project" value="UniProtKB-SubCell"/>
</dbReference>
<keyword evidence="10" id="KW-0539">Nucleus</keyword>
<dbReference type="Gene3D" id="1.10.880.10">
    <property type="entry name" value="Transcription factor, Skn-1-like, DNA-binding domain"/>
    <property type="match status" value="1"/>
</dbReference>
<protein>
    <submittedName>
        <fullName evidence="15">Transcription regulator protein BACH2</fullName>
    </submittedName>
</protein>
<feature type="compositionally biased region" description="Low complexity" evidence="12">
    <location>
        <begin position="611"/>
        <end position="621"/>
    </location>
</feature>
<dbReference type="SUPFAM" id="SSF47454">
    <property type="entry name" value="A DNA-binding domain in eukaryotic transcription factors"/>
    <property type="match status" value="1"/>
</dbReference>
<evidence type="ECO:0000256" key="3">
    <source>
        <dbReference type="ARBA" id="ARBA00022491"/>
    </source>
</evidence>
<evidence type="ECO:0000256" key="12">
    <source>
        <dbReference type="SAM" id="MobiDB-lite"/>
    </source>
</evidence>
<feature type="domain" description="BZIP" evidence="14">
    <location>
        <begin position="744"/>
        <end position="795"/>
    </location>
</feature>
<keyword evidence="6" id="KW-0805">Transcription regulation</keyword>
<sequence>TAGFPSPLALLGCAAERSTFSPLNFLSFFLNKDVINQHLESRGSKTTVAGAAVIAIQEFVSQSASHIQLLLQLSCQNTALQNFGGSLLNGLLQPLNFSIDPVPCIGVNGMSVDEKTDSPMYVYESTVHCTNILLCLNDQRKQDILCDVTLIVEGKEFRAHRAVLAACSEYFLQALVGQTENDLVVSLPEEVTVRGFGPLLQFAYTAKLLLSRENIQEVIHCAEFLRMHNLEDSCFSFLQTQLLNNEDGLFLCKKDTTCQRMHDEENSDGDEEETMESETSKISCPRERMHQEPFNFETTVAGADKGEGMLPDSDMLRDSKDNLDKDAVTRYPRYKKYQLACTKNVYNTSHISTSGFASTFSEESSGNGLKSGLAMGQIKSEPQNEENDEESITLCLSGDEPDIRDKEGDVEMDRKQPSLTCVDRPKSGSSPSCLRSFFNRTKSIDLVGFPSTSQQHFGRSPACPFEKGTTQGDHKTDYVPFTGNYGQSHAMQKDASNFTVGSPLRGPGFETLCKQEGELDRRSVIFSSNACDQVNTSVHSYSGVSSLDKDLTETVPKGLWAGSSQSLPSSQTYSHSGLTADHLPGRMRPNTSCPVPIKVCPRSPPLETRTRTSSSCSSYSYAEDGSGGSPCSLRLCELSSSPCSQGPRFLAPEHQEPGVVGDGLYNPVRAQIKCEPSYGTNSSDESGSFSEADSESCPVQDRGHEVKLPFPVDQITDLPRNDFQMMIKMHKLTSEQLEFIHDVRRRSKNRIAAQRCRKRKLDCIQNLECEIRKLVCEKEKLLSERNQLKASMGELLDNFSCLSQEVCRDMQSPEQIQALHRYCPVLRPMDLQPVTTISPTPAGVEQSLVTSQCVGESMQCCSEQGSVQLGAPWLPNNISENCSAGAGLDGADAGTYPERELPPEQSSQTVTVDFCQEMTDKCTTDEQPRKDYTYPTLHPLLMEATAAPASPQSLTSAVLRPYLFSPSDPSCRGGLCGFIDGNCHVLYWLILFVLAEKKITSCSHLLKKKKAWRSSFSEALNDNVVFCANVYTRGVRWWFFEALNFFAILNHVAFKAVTGLTLKEDTGRISFRPGHQVYAAFKMHYIFGSNPCIIFFPKEVKCAAKASHKVLAQYEQRLCIRRESAKYGAVLFLSEVRACRRKLASQNRKWELAVFDLIDCLAAEMVPGYKPRRSPPTLEGARQGLMPAARGAHALGWAGQRREQLPRAGGCGWHPPPRPVAPCFCDVPERIVHGFSPVLTAAFALPEALWIPQTSRNDTKHFGDIWCVVVYSKLQASPLISRVTVVSCDFYCINK</sequence>
<dbReference type="InterPro" id="IPR004827">
    <property type="entry name" value="bZIP"/>
</dbReference>
<dbReference type="InterPro" id="IPR046347">
    <property type="entry name" value="bZIP_sf"/>
</dbReference>
<organism evidence="15">
    <name type="scientific">Lamprotornis superbus</name>
    <dbReference type="NCBI Taxonomy" id="245042"/>
    <lineage>
        <taxon>Eukaryota</taxon>
        <taxon>Metazoa</taxon>
        <taxon>Chordata</taxon>
        <taxon>Craniata</taxon>
        <taxon>Vertebrata</taxon>
        <taxon>Euteleostomi</taxon>
        <taxon>Archelosauria</taxon>
        <taxon>Archosauria</taxon>
        <taxon>Dinosauria</taxon>
        <taxon>Saurischia</taxon>
        <taxon>Theropoda</taxon>
        <taxon>Coelurosauria</taxon>
        <taxon>Aves</taxon>
        <taxon>Neognathae</taxon>
        <taxon>Neoaves</taxon>
        <taxon>Telluraves</taxon>
        <taxon>Australaves</taxon>
        <taxon>Passeriformes</taxon>
        <taxon>Sturnidae</taxon>
        <taxon>Lamprotornis</taxon>
    </lineage>
</organism>
<gene>
    <name evidence="16" type="ORF">IHE44_0009539</name>
    <name evidence="15" type="ORF">IHE44_002341</name>
</gene>
<keyword evidence="9" id="KW-0804">Transcription</keyword>
<comment type="caution">
    <text evidence="15">The sequence shown here is derived from an EMBL/GenBank/DDBJ whole genome shotgun (WGS) entry which is preliminary data.</text>
</comment>
<reference evidence="15" key="1">
    <citation type="submission" date="2020-10" db="EMBL/GenBank/DDBJ databases">
        <title>Feather gene expression reveals the developmental basis of iridescence in African starlings.</title>
        <authorList>
            <person name="Rubenstein D.R."/>
        </authorList>
    </citation>
    <scope>NUCLEOTIDE SEQUENCE</scope>
    <source>
        <strain evidence="15">SS15</strain>
        <tissue evidence="15">Liver</tissue>
    </source>
</reference>
<feature type="compositionally biased region" description="Basic and acidic residues" evidence="12">
    <location>
        <begin position="401"/>
        <end position="416"/>
    </location>
</feature>
<evidence type="ECO:0000256" key="1">
    <source>
        <dbReference type="ARBA" id="ARBA00004123"/>
    </source>
</evidence>
<feature type="coiled-coil region" evidence="11">
    <location>
        <begin position="764"/>
        <end position="798"/>
    </location>
</feature>
<dbReference type="PROSITE" id="PS50097">
    <property type="entry name" value="BTB"/>
    <property type="match status" value="1"/>
</dbReference>
<feature type="region of interest" description="Disordered" evidence="12">
    <location>
        <begin position="561"/>
        <end position="587"/>
    </location>
</feature>
<evidence type="ECO:0000256" key="11">
    <source>
        <dbReference type="SAM" id="Coils"/>
    </source>
</evidence>
<dbReference type="PANTHER" id="PTHR46105:SF8">
    <property type="entry name" value="TRANSCRIPTION REGULATOR PROTEIN BACH2"/>
    <property type="match status" value="1"/>
</dbReference>
<proteinExistence type="inferred from homology"/>
<evidence type="ECO:0000259" key="14">
    <source>
        <dbReference type="PROSITE" id="PS50217"/>
    </source>
</evidence>
<dbReference type="Gene3D" id="3.30.710.10">
    <property type="entry name" value="Potassium Channel Kv1.1, Chain A"/>
    <property type="match status" value="1"/>
</dbReference>
<evidence type="ECO:0000259" key="13">
    <source>
        <dbReference type="PROSITE" id="PS50097"/>
    </source>
</evidence>
<dbReference type="EMBL" id="JADDUC020000003">
    <property type="protein sequence ID" value="KAI1241078.1"/>
    <property type="molecule type" value="Genomic_DNA"/>
</dbReference>
<keyword evidence="4" id="KW-0597">Phosphoprotein</keyword>
<dbReference type="InterPro" id="IPR008917">
    <property type="entry name" value="TF_DNA-bd_sf"/>
</dbReference>
<dbReference type="InterPro" id="IPR004826">
    <property type="entry name" value="bZIP_Maf"/>
</dbReference>
<dbReference type="InterPro" id="IPR043321">
    <property type="entry name" value="bZIP_BACH"/>
</dbReference>
<dbReference type="Pfam" id="PF03131">
    <property type="entry name" value="bZIP_Maf"/>
    <property type="match status" value="1"/>
</dbReference>
<dbReference type="SUPFAM" id="SSF57959">
    <property type="entry name" value="Leucine zipper domain"/>
    <property type="match status" value="1"/>
</dbReference>
<feature type="domain" description="BTB" evidence="13">
    <location>
        <begin position="146"/>
        <end position="212"/>
    </location>
</feature>
<dbReference type="PROSITE" id="PS00036">
    <property type="entry name" value="BZIP_BASIC"/>
    <property type="match status" value="1"/>
</dbReference>
<feature type="non-terminal residue" evidence="15">
    <location>
        <position position="1"/>
    </location>
</feature>
<dbReference type="PROSITE" id="PS50217">
    <property type="entry name" value="BZIP"/>
    <property type="match status" value="1"/>
</dbReference>
<evidence type="ECO:0000256" key="2">
    <source>
        <dbReference type="ARBA" id="ARBA00008157"/>
    </source>
</evidence>
<dbReference type="SMART" id="SM00338">
    <property type="entry name" value="BRLZ"/>
    <property type="match status" value="1"/>
</dbReference>
<dbReference type="FunFam" id="1.10.880.10:FF:000002">
    <property type="entry name" value="transcription regulator protein BACH2 isoform X1"/>
    <property type="match status" value="1"/>
</dbReference>
<evidence type="ECO:0000256" key="5">
    <source>
        <dbReference type="ARBA" id="ARBA00022843"/>
    </source>
</evidence>
<feature type="compositionally biased region" description="Polar residues" evidence="12">
    <location>
        <begin position="678"/>
        <end position="691"/>
    </location>
</feature>
<dbReference type="CDD" id="cd18278">
    <property type="entry name" value="BTB_POZ_BACH2"/>
    <property type="match status" value="1"/>
</dbReference>
<keyword evidence="17" id="KW-1185">Reference proteome</keyword>
<evidence type="ECO:0000256" key="6">
    <source>
        <dbReference type="ARBA" id="ARBA00023015"/>
    </source>
</evidence>
<feature type="compositionally biased region" description="Acidic residues" evidence="12">
    <location>
        <begin position="265"/>
        <end position="276"/>
    </location>
</feature>
<dbReference type="InterPro" id="IPR011333">
    <property type="entry name" value="SKP1/BTB/POZ_sf"/>
</dbReference>
<dbReference type="GO" id="GO:0000981">
    <property type="term" value="F:DNA-binding transcription factor activity, RNA polymerase II-specific"/>
    <property type="evidence" value="ECO:0007669"/>
    <property type="project" value="TreeGrafter"/>
</dbReference>
<feature type="region of interest" description="Disordered" evidence="12">
    <location>
        <begin position="379"/>
        <end position="427"/>
    </location>
</feature>
<dbReference type="GO" id="GO:0000978">
    <property type="term" value="F:RNA polymerase II cis-regulatory region sequence-specific DNA binding"/>
    <property type="evidence" value="ECO:0007669"/>
    <property type="project" value="TreeGrafter"/>
</dbReference>
<dbReference type="SUPFAM" id="SSF54695">
    <property type="entry name" value="POZ domain"/>
    <property type="match status" value="1"/>
</dbReference>
<dbReference type="CDD" id="cd14719">
    <property type="entry name" value="bZIP_BACH"/>
    <property type="match status" value="1"/>
</dbReference>
<keyword evidence="5" id="KW-0832">Ubl conjugation</keyword>
<dbReference type="InterPro" id="IPR050457">
    <property type="entry name" value="ZnFinger_BTB_dom_contain"/>
</dbReference>
<dbReference type="SMART" id="SM00225">
    <property type="entry name" value="BTB"/>
    <property type="match status" value="1"/>
</dbReference>
<dbReference type="Proteomes" id="UP000618051">
    <property type="component" value="Unassembled WGS sequence"/>
</dbReference>
<keyword evidence="11" id="KW-0175">Coiled coil</keyword>
<evidence type="ECO:0000256" key="4">
    <source>
        <dbReference type="ARBA" id="ARBA00022553"/>
    </source>
</evidence>
<dbReference type="Pfam" id="PF00651">
    <property type="entry name" value="BTB"/>
    <property type="match status" value="1"/>
</dbReference>
<evidence type="ECO:0000313" key="15">
    <source>
        <dbReference type="EMBL" id="KAG0117682.1"/>
    </source>
</evidence>
<dbReference type="PANTHER" id="PTHR46105">
    <property type="entry name" value="AGAP004733-PA"/>
    <property type="match status" value="1"/>
</dbReference>
<keyword evidence="3" id="KW-0678">Repressor</keyword>